<protein>
    <submittedName>
        <fullName evidence="1">Uncharacterized protein</fullName>
    </submittedName>
</protein>
<comment type="caution">
    <text evidence="1">The sequence shown here is derived from an EMBL/GenBank/DDBJ whole genome shotgun (WGS) entry which is preliminary data.</text>
</comment>
<evidence type="ECO:0000313" key="2">
    <source>
        <dbReference type="Proteomes" id="UP001280121"/>
    </source>
</evidence>
<dbReference type="Proteomes" id="UP001280121">
    <property type="component" value="Unassembled WGS sequence"/>
</dbReference>
<proteinExistence type="predicted"/>
<keyword evidence="2" id="KW-1185">Reference proteome</keyword>
<dbReference type="AlphaFoldDB" id="A0AAD9TJE6"/>
<sequence>MKKKRTFHLSSFLARGATIAAGRLEAEQGILKIRKQTEDYPNSYNGSTSIRDANAVEVPTNSELPEPDVPKEVLEKLSTESLEVKQTQTKSNYERTLSGGLQSPRAEVPKKAILDRINPKKAVQSHLSGQLELAQGDAETWSHFQSRTCFQVPMKLNSLHISRFPNLKILNY</sequence>
<organism evidence="1 2">
    <name type="scientific">Dipteronia dyeriana</name>
    <dbReference type="NCBI Taxonomy" id="168575"/>
    <lineage>
        <taxon>Eukaryota</taxon>
        <taxon>Viridiplantae</taxon>
        <taxon>Streptophyta</taxon>
        <taxon>Embryophyta</taxon>
        <taxon>Tracheophyta</taxon>
        <taxon>Spermatophyta</taxon>
        <taxon>Magnoliopsida</taxon>
        <taxon>eudicotyledons</taxon>
        <taxon>Gunneridae</taxon>
        <taxon>Pentapetalae</taxon>
        <taxon>rosids</taxon>
        <taxon>malvids</taxon>
        <taxon>Sapindales</taxon>
        <taxon>Sapindaceae</taxon>
        <taxon>Hippocastanoideae</taxon>
        <taxon>Acereae</taxon>
        <taxon>Dipteronia</taxon>
    </lineage>
</organism>
<evidence type="ECO:0000313" key="1">
    <source>
        <dbReference type="EMBL" id="KAK2636913.1"/>
    </source>
</evidence>
<dbReference type="EMBL" id="JANJYI010000009">
    <property type="protein sequence ID" value="KAK2636913.1"/>
    <property type="molecule type" value="Genomic_DNA"/>
</dbReference>
<reference evidence="1" key="1">
    <citation type="journal article" date="2023" name="Plant J.">
        <title>Genome sequences and population genomics provide insights into the demographic history, inbreeding, and mutation load of two 'living fossil' tree species of Dipteronia.</title>
        <authorList>
            <person name="Feng Y."/>
            <person name="Comes H.P."/>
            <person name="Chen J."/>
            <person name="Zhu S."/>
            <person name="Lu R."/>
            <person name="Zhang X."/>
            <person name="Li P."/>
            <person name="Qiu J."/>
            <person name="Olsen K.M."/>
            <person name="Qiu Y."/>
        </authorList>
    </citation>
    <scope>NUCLEOTIDE SEQUENCE</scope>
    <source>
        <strain evidence="1">KIB01</strain>
    </source>
</reference>
<accession>A0AAD9TJE6</accession>
<gene>
    <name evidence="1" type="ORF">Ddye_031705</name>
</gene>
<name>A0AAD9TJE6_9ROSI</name>